<evidence type="ECO:0000259" key="5">
    <source>
        <dbReference type="PROSITE" id="PS50984"/>
    </source>
</evidence>
<dbReference type="CDD" id="cd02575">
    <property type="entry name" value="PseudoU_synth_EcTruD"/>
    <property type="match status" value="1"/>
</dbReference>
<name>A0A5J6LHA8_9GAMM</name>
<evidence type="ECO:0000256" key="3">
    <source>
        <dbReference type="ARBA" id="ARBA00023235"/>
    </source>
</evidence>
<dbReference type="HAMAP" id="MF_01082">
    <property type="entry name" value="TruD"/>
    <property type="match status" value="1"/>
</dbReference>
<keyword evidence="2 4" id="KW-0819">tRNA processing</keyword>
<dbReference type="Gene3D" id="3.30.2350.20">
    <property type="entry name" value="TruD, catalytic domain"/>
    <property type="match status" value="1"/>
</dbReference>
<dbReference type="InterPro" id="IPR042214">
    <property type="entry name" value="TruD_catalytic"/>
</dbReference>
<dbReference type="KEGG" id="nik:F5I99_15005"/>
<dbReference type="InterPro" id="IPR020103">
    <property type="entry name" value="PsdUridine_synth_cat_dom_sf"/>
</dbReference>
<dbReference type="Gene3D" id="3.30.2340.10">
    <property type="entry name" value="TruD, insertion domain"/>
    <property type="match status" value="1"/>
</dbReference>
<dbReference type="Pfam" id="PF01142">
    <property type="entry name" value="TruD"/>
    <property type="match status" value="2"/>
</dbReference>
<dbReference type="GO" id="GO:0005829">
    <property type="term" value="C:cytosol"/>
    <property type="evidence" value="ECO:0007669"/>
    <property type="project" value="TreeGrafter"/>
</dbReference>
<reference evidence="6 7" key="1">
    <citation type="submission" date="2019-09" db="EMBL/GenBank/DDBJ databases">
        <title>Nitrincola iocasae sp. nov., a bacterium isolated from the sediment collected at a cold seep field in South China Sea.</title>
        <authorList>
            <person name="Zhang H."/>
            <person name="Wang H."/>
            <person name="Li C."/>
        </authorList>
    </citation>
    <scope>NUCLEOTIDE SEQUENCE [LARGE SCALE GENOMIC DNA]</scope>
    <source>
        <strain evidence="6 7">KXZD1103</strain>
    </source>
</reference>
<dbReference type="InterPro" id="IPR001656">
    <property type="entry name" value="PsdUridine_synth_TruD"/>
</dbReference>
<dbReference type="RefSeq" id="WP_151057371.1">
    <property type="nucleotide sequence ID" value="NZ_CP044222.1"/>
</dbReference>
<sequence length="359" mass="40311">MNLLDQLLSRPDAYLLGAPTGTAVIRRFAEDFCVEEVLGFEPDGAGEHQFLFIRKTGENTDWVAQQLACFTQTHPRDIGYAGKKDRHAVTDQWFSVRLPIGKQLDWSAFETDSIKVLRQARHSRKLKTGVLQGNRFSLRLRDVSHPDELQQRFNQLKTSGVPNYFGEQRFGHNYGNISKGELLIAGRLRDRNRQKRGLYISALRSALFNQVVSARIHQGIWNKVAPGDVLMLNASQSCFVYTDAETDCQSRLEQGDLHLTAPLWGRGGLMSQNSMAEFEQSVLSPWQAWCTGLEGLGLNQERRAVRVLLQTPGLEQESGSTWRMSFGLPAGAFATSLVRELCQLENEKAVPGCSPQTDE</sequence>
<dbReference type="EC" id="5.4.99.27" evidence="4"/>
<evidence type="ECO:0000313" key="7">
    <source>
        <dbReference type="Proteomes" id="UP000325606"/>
    </source>
</evidence>
<dbReference type="AlphaFoldDB" id="A0A5J6LHA8"/>
<dbReference type="InterPro" id="IPR050170">
    <property type="entry name" value="TruD_pseudoU_synthase"/>
</dbReference>
<keyword evidence="7" id="KW-1185">Reference proteome</keyword>
<dbReference type="EMBL" id="CP044222">
    <property type="protein sequence ID" value="QEW07692.1"/>
    <property type="molecule type" value="Genomic_DNA"/>
</dbReference>
<dbReference type="GO" id="GO:0031119">
    <property type="term" value="P:tRNA pseudouridine synthesis"/>
    <property type="evidence" value="ECO:0007669"/>
    <property type="project" value="UniProtKB-UniRule"/>
</dbReference>
<proteinExistence type="inferred from homology"/>
<dbReference type="PANTHER" id="PTHR47811">
    <property type="entry name" value="TRNA PSEUDOURIDINE SYNTHASE D"/>
    <property type="match status" value="1"/>
</dbReference>
<comment type="function">
    <text evidence="4">Responsible for synthesis of pseudouridine from uracil-13 in transfer RNAs.</text>
</comment>
<evidence type="ECO:0000313" key="6">
    <source>
        <dbReference type="EMBL" id="QEW07692.1"/>
    </source>
</evidence>
<dbReference type="InterPro" id="IPR011760">
    <property type="entry name" value="PsdUridine_synth_TruD_insert"/>
</dbReference>
<dbReference type="SUPFAM" id="SSF55120">
    <property type="entry name" value="Pseudouridine synthase"/>
    <property type="match status" value="1"/>
</dbReference>
<dbReference type="InterPro" id="IPR043165">
    <property type="entry name" value="TruD_insert_sf"/>
</dbReference>
<evidence type="ECO:0000256" key="2">
    <source>
        <dbReference type="ARBA" id="ARBA00022694"/>
    </source>
</evidence>
<dbReference type="Proteomes" id="UP000325606">
    <property type="component" value="Chromosome"/>
</dbReference>
<evidence type="ECO:0000256" key="4">
    <source>
        <dbReference type="HAMAP-Rule" id="MF_01082"/>
    </source>
</evidence>
<comment type="catalytic activity">
    <reaction evidence="4">
        <text>uridine(13) in tRNA = pseudouridine(13) in tRNA</text>
        <dbReference type="Rhea" id="RHEA:42540"/>
        <dbReference type="Rhea" id="RHEA-COMP:10105"/>
        <dbReference type="Rhea" id="RHEA-COMP:10106"/>
        <dbReference type="ChEBI" id="CHEBI:65314"/>
        <dbReference type="ChEBI" id="CHEBI:65315"/>
        <dbReference type="EC" id="5.4.99.27"/>
    </reaction>
</comment>
<keyword evidence="3 4" id="KW-0413">Isomerase</keyword>
<dbReference type="GO" id="GO:0003723">
    <property type="term" value="F:RNA binding"/>
    <property type="evidence" value="ECO:0007669"/>
    <property type="project" value="InterPro"/>
</dbReference>
<organism evidence="6 7">
    <name type="scientific">Nitrincola iocasae</name>
    <dbReference type="NCBI Taxonomy" id="2614693"/>
    <lineage>
        <taxon>Bacteria</taxon>
        <taxon>Pseudomonadati</taxon>
        <taxon>Pseudomonadota</taxon>
        <taxon>Gammaproteobacteria</taxon>
        <taxon>Oceanospirillales</taxon>
        <taxon>Oceanospirillaceae</taxon>
        <taxon>Nitrincola</taxon>
    </lineage>
</organism>
<dbReference type="GO" id="GO:0160150">
    <property type="term" value="F:tRNA pseudouridine(13) synthase activity"/>
    <property type="evidence" value="ECO:0007669"/>
    <property type="project" value="UniProtKB-EC"/>
</dbReference>
<dbReference type="PROSITE" id="PS50984">
    <property type="entry name" value="TRUD"/>
    <property type="match status" value="1"/>
</dbReference>
<accession>A0A5J6LHA8</accession>
<dbReference type="NCBIfam" id="TIGR00094">
    <property type="entry name" value="tRNA_TruD_broad"/>
    <property type="match status" value="1"/>
</dbReference>
<comment type="similarity">
    <text evidence="1 4">Belongs to the pseudouridine synthase TruD family.</text>
</comment>
<feature type="active site" description="Nucleophile" evidence="4">
    <location>
        <position position="85"/>
    </location>
</feature>
<dbReference type="PROSITE" id="PS01268">
    <property type="entry name" value="UPF0024"/>
    <property type="match status" value="1"/>
</dbReference>
<dbReference type="InterPro" id="IPR020119">
    <property type="entry name" value="PsdUridine_synth_TruD_CS"/>
</dbReference>
<evidence type="ECO:0000256" key="1">
    <source>
        <dbReference type="ARBA" id="ARBA00007953"/>
    </source>
</evidence>
<protein>
    <recommendedName>
        <fullName evidence="4">tRNA pseudouridine synthase D</fullName>
        <ecNumber evidence="4">5.4.99.27</ecNumber>
    </recommendedName>
    <alternativeName>
        <fullName evidence="4">tRNA pseudouridine(13) synthase</fullName>
    </alternativeName>
    <alternativeName>
        <fullName evidence="4">tRNA pseudouridylate synthase D</fullName>
    </alternativeName>
    <alternativeName>
        <fullName evidence="4">tRNA-uridine isomerase D</fullName>
    </alternativeName>
</protein>
<gene>
    <name evidence="4 6" type="primary">truD</name>
    <name evidence="6" type="ORF">F5I99_15005</name>
</gene>
<dbReference type="PANTHER" id="PTHR47811:SF1">
    <property type="entry name" value="TRNA PSEUDOURIDINE SYNTHASE D"/>
    <property type="match status" value="1"/>
</dbReference>
<feature type="domain" description="TRUD" evidence="5">
    <location>
        <begin position="160"/>
        <end position="307"/>
    </location>
</feature>